<evidence type="ECO:0000256" key="7">
    <source>
        <dbReference type="ARBA" id="ARBA00023098"/>
    </source>
</evidence>
<protein>
    <recommendedName>
        <fullName evidence="15">Enoyl-CoA delta isomerase 1, mitochondrial</fullName>
    </recommendedName>
    <alternativeName>
        <fullName evidence="16">3,2-trans-enoyl-CoA isomerase</fullName>
    </alternativeName>
</protein>
<evidence type="ECO:0000256" key="10">
    <source>
        <dbReference type="ARBA" id="ARBA00050938"/>
    </source>
</evidence>
<gene>
    <name evidence="17" type="ORF">Zmor_007333</name>
</gene>
<dbReference type="PANTHER" id="PTHR11941">
    <property type="entry name" value="ENOYL-COA HYDRATASE-RELATED"/>
    <property type="match status" value="1"/>
</dbReference>
<evidence type="ECO:0000256" key="13">
    <source>
        <dbReference type="ARBA" id="ARBA00052542"/>
    </source>
</evidence>
<evidence type="ECO:0000256" key="8">
    <source>
        <dbReference type="ARBA" id="ARBA00023128"/>
    </source>
</evidence>
<sequence>MAFRTARNLAYFSNYIRNYSTNGPLVNVTVNEKSGFATATLQRPSVNSLNLELLTEISHTLQQLEKNKCRGLILTSASNKVFSAGLDLFELHKPNADKIKQMWSTLQEVWIKLYGSSYPTVAVVNGHAPAGGCMLALSCEYRVMLNNFIIGLNEAQIGFSAPMWLIDGMRNTIGSRQAEFALTAGTLFKTEEALKIGLVDEVAQSKEEAIEKAEKFLNKFAKIPPHARSMTKAALRGANIQALVRNKDEEVRSYVDFVTDSQFQDSLGEFIELNLKQKLSK</sequence>
<dbReference type="GO" id="GO:0005759">
    <property type="term" value="C:mitochondrial matrix"/>
    <property type="evidence" value="ECO:0007669"/>
    <property type="project" value="UniProtKB-SubCell"/>
</dbReference>
<dbReference type="InterPro" id="IPR029045">
    <property type="entry name" value="ClpP/crotonase-like_dom_sf"/>
</dbReference>
<evidence type="ECO:0000256" key="4">
    <source>
        <dbReference type="ARBA" id="ARBA00022832"/>
    </source>
</evidence>
<dbReference type="FunFam" id="3.90.226.10:FF:000034">
    <property type="entry name" value="Enoyl-CoA delta isomerase 1"/>
    <property type="match status" value="1"/>
</dbReference>
<comment type="catalytic activity">
    <reaction evidence="11">
        <text>(2E)-tetradecenoyl-CoA = (3Z)-tetradecenoyl-CoA</text>
        <dbReference type="Rhea" id="RHEA:29847"/>
        <dbReference type="ChEBI" id="CHEBI:61405"/>
        <dbReference type="ChEBI" id="CHEBI:61968"/>
    </reaction>
    <physiologicalReaction direction="right-to-left" evidence="11">
        <dbReference type="Rhea" id="RHEA:29849"/>
    </physiologicalReaction>
</comment>
<dbReference type="Proteomes" id="UP001168821">
    <property type="component" value="Unassembled WGS sequence"/>
</dbReference>
<dbReference type="GO" id="GO:0006635">
    <property type="term" value="P:fatty acid beta-oxidation"/>
    <property type="evidence" value="ECO:0007669"/>
    <property type="project" value="TreeGrafter"/>
</dbReference>
<keyword evidence="6" id="KW-0007">Acetylation</keyword>
<dbReference type="PANTHER" id="PTHR11941:SF45">
    <property type="entry name" value="ENOYL-COA DELTA ISOMERASE 1, MITOCHONDRIAL"/>
    <property type="match status" value="1"/>
</dbReference>
<comment type="catalytic activity">
    <reaction evidence="12">
        <text>(3Z)-dodecenoyl-CoA = (2E)-dodecenoyl-CoA</text>
        <dbReference type="Rhea" id="RHEA:23716"/>
        <dbReference type="ChEBI" id="CHEBI:57330"/>
        <dbReference type="ChEBI" id="CHEBI:58543"/>
        <dbReference type="EC" id="5.3.3.8"/>
    </reaction>
    <physiologicalReaction direction="left-to-right" evidence="12">
        <dbReference type="Rhea" id="RHEA:23717"/>
    </physiologicalReaction>
</comment>
<evidence type="ECO:0000313" key="18">
    <source>
        <dbReference type="Proteomes" id="UP001168821"/>
    </source>
</evidence>
<evidence type="ECO:0000256" key="2">
    <source>
        <dbReference type="ARBA" id="ARBA00005005"/>
    </source>
</evidence>
<dbReference type="Pfam" id="PF00378">
    <property type="entry name" value="ECH_1"/>
    <property type="match status" value="1"/>
</dbReference>
<evidence type="ECO:0000256" key="1">
    <source>
        <dbReference type="ARBA" id="ARBA00004305"/>
    </source>
</evidence>
<evidence type="ECO:0000256" key="6">
    <source>
        <dbReference type="ARBA" id="ARBA00022990"/>
    </source>
</evidence>
<comment type="caution">
    <text evidence="17">The sequence shown here is derived from an EMBL/GenBank/DDBJ whole genome shotgun (WGS) entry which is preliminary data.</text>
</comment>
<keyword evidence="4" id="KW-0276">Fatty acid metabolism</keyword>
<evidence type="ECO:0000256" key="11">
    <source>
        <dbReference type="ARBA" id="ARBA00051293"/>
    </source>
</evidence>
<evidence type="ECO:0000256" key="9">
    <source>
        <dbReference type="ARBA" id="ARBA00023235"/>
    </source>
</evidence>
<comment type="catalytic activity">
    <reaction evidence="13">
        <text>(3Z)-octenoyl-CoA = (2E)-octenoyl-CoA</text>
        <dbReference type="Rhea" id="RHEA:46044"/>
        <dbReference type="ChEBI" id="CHEBI:62242"/>
        <dbReference type="ChEBI" id="CHEBI:85640"/>
    </reaction>
    <physiologicalReaction direction="left-to-right" evidence="13">
        <dbReference type="Rhea" id="RHEA:46045"/>
    </physiologicalReaction>
</comment>
<dbReference type="EMBL" id="JALNTZ010000002">
    <property type="protein sequence ID" value="KAJ3663022.1"/>
    <property type="molecule type" value="Genomic_DNA"/>
</dbReference>
<keyword evidence="7" id="KW-0443">Lipid metabolism</keyword>
<evidence type="ECO:0000256" key="3">
    <source>
        <dbReference type="ARBA" id="ARBA00011233"/>
    </source>
</evidence>
<evidence type="ECO:0000256" key="12">
    <source>
        <dbReference type="ARBA" id="ARBA00052376"/>
    </source>
</evidence>
<keyword evidence="5" id="KW-0809">Transit peptide</keyword>
<reference evidence="17" key="1">
    <citation type="journal article" date="2023" name="G3 (Bethesda)">
        <title>Whole genome assemblies of Zophobas morio and Tenebrio molitor.</title>
        <authorList>
            <person name="Kaur S."/>
            <person name="Stinson S.A."/>
            <person name="diCenzo G.C."/>
        </authorList>
    </citation>
    <scope>NUCLEOTIDE SEQUENCE</scope>
    <source>
        <strain evidence="17">QUZm001</strain>
    </source>
</reference>
<name>A0AA38MP88_9CUCU</name>
<evidence type="ECO:0000256" key="16">
    <source>
        <dbReference type="ARBA" id="ARBA00083575"/>
    </source>
</evidence>
<dbReference type="AlphaFoldDB" id="A0AA38MP88"/>
<dbReference type="GO" id="GO:0004165">
    <property type="term" value="F:delta(3)-delta(2)-enoyl-CoA isomerase activity"/>
    <property type="evidence" value="ECO:0007669"/>
    <property type="project" value="UniProtKB-EC"/>
</dbReference>
<keyword evidence="18" id="KW-1185">Reference proteome</keyword>
<comment type="subcellular location">
    <subcellularLocation>
        <location evidence="1">Mitochondrion matrix</location>
    </subcellularLocation>
</comment>
<evidence type="ECO:0000256" key="5">
    <source>
        <dbReference type="ARBA" id="ARBA00022946"/>
    </source>
</evidence>
<comment type="pathway">
    <text evidence="2">Lipid metabolism; fatty acid beta-oxidation.</text>
</comment>
<dbReference type="SUPFAM" id="SSF52096">
    <property type="entry name" value="ClpP/crotonase"/>
    <property type="match status" value="1"/>
</dbReference>
<evidence type="ECO:0000256" key="14">
    <source>
        <dbReference type="ARBA" id="ARBA00056147"/>
    </source>
</evidence>
<keyword evidence="8" id="KW-0496">Mitochondrion</keyword>
<dbReference type="CDD" id="cd06558">
    <property type="entry name" value="crotonase-like"/>
    <property type="match status" value="1"/>
</dbReference>
<dbReference type="Gene3D" id="6.10.250.170">
    <property type="match status" value="1"/>
</dbReference>
<proteinExistence type="predicted"/>
<evidence type="ECO:0000256" key="15">
    <source>
        <dbReference type="ARBA" id="ARBA00068317"/>
    </source>
</evidence>
<accession>A0AA38MP88</accession>
<comment type="catalytic activity">
    <reaction evidence="10">
        <text>(3Z)-decenoyl-CoA = (2E)-decenoyl-CoA</text>
        <dbReference type="Rhea" id="RHEA:77195"/>
        <dbReference type="ChEBI" id="CHEBI:61406"/>
        <dbReference type="ChEBI" id="CHEBI:195601"/>
    </reaction>
    <physiologicalReaction direction="left-to-right" evidence="10">
        <dbReference type="Rhea" id="RHEA:77196"/>
    </physiologicalReaction>
</comment>
<comment type="function">
    <text evidence="14">Key enzyme of fatty acid beta-oxidation. Able to isomerize both 3-cis (3Z) and 3-trans (3E) double bonds into the 2-trans (2E) form in a range of enoyl-CoA species, with a preference for (3Z)-enoyl-CoAs over (3E)-enoyl-CoAs. The catalytic efficiency of this enzyme is not affected by the fatty acyl chain length.</text>
</comment>
<keyword evidence="9" id="KW-0413">Isomerase</keyword>
<dbReference type="Gene3D" id="3.90.226.10">
    <property type="entry name" value="2-enoyl-CoA Hydratase, Chain A, domain 1"/>
    <property type="match status" value="1"/>
</dbReference>
<dbReference type="InterPro" id="IPR001753">
    <property type="entry name" value="Enoyl-CoA_hydra/iso"/>
</dbReference>
<comment type="subunit">
    <text evidence="3">Homotrimer.</text>
</comment>
<evidence type="ECO:0000313" key="17">
    <source>
        <dbReference type="EMBL" id="KAJ3663022.1"/>
    </source>
</evidence>
<organism evidence="17 18">
    <name type="scientific">Zophobas morio</name>
    <dbReference type="NCBI Taxonomy" id="2755281"/>
    <lineage>
        <taxon>Eukaryota</taxon>
        <taxon>Metazoa</taxon>
        <taxon>Ecdysozoa</taxon>
        <taxon>Arthropoda</taxon>
        <taxon>Hexapoda</taxon>
        <taxon>Insecta</taxon>
        <taxon>Pterygota</taxon>
        <taxon>Neoptera</taxon>
        <taxon>Endopterygota</taxon>
        <taxon>Coleoptera</taxon>
        <taxon>Polyphaga</taxon>
        <taxon>Cucujiformia</taxon>
        <taxon>Tenebrionidae</taxon>
        <taxon>Zophobas</taxon>
    </lineage>
</organism>